<organism evidence="1 3">
    <name type="scientific">Lachnospira eligens</name>
    <dbReference type="NCBI Taxonomy" id="39485"/>
    <lineage>
        <taxon>Bacteria</taxon>
        <taxon>Bacillati</taxon>
        <taxon>Bacillota</taxon>
        <taxon>Clostridia</taxon>
        <taxon>Lachnospirales</taxon>
        <taxon>Lachnospiraceae</taxon>
        <taxon>Lachnospira</taxon>
    </lineage>
</organism>
<name>A0A174YTQ3_9FIRM</name>
<dbReference type="Proteomes" id="UP000481964">
    <property type="component" value="Unassembled WGS sequence"/>
</dbReference>
<reference evidence="1 3" key="1">
    <citation type="submission" date="2015-09" db="EMBL/GenBank/DDBJ databases">
        <authorList>
            <consortium name="Pathogen Informatics"/>
        </authorList>
    </citation>
    <scope>NUCLEOTIDE SEQUENCE [LARGE SCALE GENOMIC DNA]</scope>
    <source>
        <strain evidence="1 3">2789STDY5834875</strain>
    </source>
</reference>
<proteinExistence type="predicted"/>
<dbReference type="Proteomes" id="UP000095621">
    <property type="component" value="Unassembled WGS sequence"/>
</dbReference>
<gene>
    <name evidence="1" type="ORF">ERS852490_00456</name>
    <name evidence="2" type="ORF">GKE48_04890</name>
</gene>
<protein>
    <submittedName>
        <fullName evidence="1">Uncharacterized protein</fullName>
    </submittedName>
</protein>
<evidence type="ECO:0000313" key="3">
    <source>
        <dbReference type="Proteomes" id="UP000095621"/>
    </source>
</evidence>
<dbReference type="RefSeq" id="WP_055214367.1">
    <property type="nucleotide sequence ID" value="NZ_CZBU01000001.1"/>
</dbReference>
<reference evidence="2 4" key="2">
    <citation type="journal article" date="2019" name="Nat. Med.">
        <title>A library of human gut bacterial isolates paired with longitudinal multiomics data enables mechanistic microbiome research.</title>
        <authorList>
            <person name="Poyet M."/>
            <person name="Groussin M."/>
            <person name="Gibbons S.M."/>
            <person name="Avila-Pacheco J."/>
            <person name="Jiang X."/>
            <person name="Kearney S.M."/>
            <person name="Perrotta A.R."/>
            <person name="Berdy B."/>
            <person name="Zhao S."/>
            <person name="Lieberman T.D."/>
            <person name="Swanson P.K."/>
            <person name="Smith M."/>
            <person name="Roesemann S."/>
            <person name="Alexander J.E."/>
            <person name="Rich S.A."/>
            <person name="Livny J."/>
            <person name="Vlamakis H."/>
            <person name="Clish C."/>
            <person name="Bullock K."/>
            <person name="Deik A."/>
            <person name="Scott J."/>
            <person name="Pierce K.A."/>
            <person name="Xavier R.J."/>
            <person name="Alm E.J."/>
        </authorList>
    </citation>
    <scope>NUCLEOTIDE SEQUENCE [LARGE SCALE GENOMIC DNA]</scope>
    <source>
        <strain evidence="2 4">BIOML-A1</strain>
    </source>
</reference>
<evidence type="ECO:0000313" key="4">
    <source>
        <dbReference type="Proteomes" id="UP000481964"/>
    </source>
</evidence>
<evidence type="ECO:0000313" key="2">
    <source>
        <dbReference type="EMBL" id="MSC56792.1"/>
    </source>
</evidence>
<evidence type="ECO:0000313" key="1">
    <source>
        <dbReference type="EMBL" id="CUQ75338.1"/>
    </source>
</evidence>
<dbReference type="EMBL" id="CZBU01000001">
    <property type="protein sequence ID" value="CUQ75338.1"/>
    <property type="molecule type" value="Genomic_DNA"/>
</dbReference>
<sequence>MMDSNISDSMAKSIFNNEIIQNMTDETFDKILDGIGFTVPDILRDIPVFKYVVSLYSLSSDIIKCMEVKRQLRFLRELSKCSVNQKELNKRRIAYQNKEKWVYREIEQLCLFISRSNDVNKSQIQAYLYISLVNKDIEYKDFVEYLQVVDMMLIEDVKELIDIFEQGKNHEYDYARCFRLQALGLLTGGITLYPGESQVDKFYLTKVGRRLCDVVMNNRND</sequence>
<dbReference type="EMBL" id="WKRD01000003">
    <property type="protein sequence ID" value="MSC56792.1"/>
    <property type="molecule type" value="Genomic_DNA"/>
</dbReference>
<dbReference type="AlphaFoldDB" id="A0A174YTQ3"/>
<accession>A0A174YTQ3</accession>